<keyword evidence="3" id="KW-0645">Protease</keyword>
<comment type="similarity">
    <text evidence="1 6">Belongs to the peptidase S14 family.</text>
</comment>
<keyword evidence="5" id="KW-0720">Serine protease</keyword>
<evidence type="ECO:0000256" key="1">
    <source>
        <dbReference type="ARBA" id="ARBA00007039"/>
    </source>
</evidence>
<protein>
    <recommendedName>
        <fullName evidence="6">ATP-dependent Clp protease proteolytic subunit</fullName>
    </recommendedName>
</protein>
<keyword evidence="8" id="KW-1185">Reference proteome</keyword>
<keyword evidence="2" id="KW-0963">Cytoplasm</keyword>
<evidence type="ECO:0000313" key="8">
    <source>
        <dbReference type="Proteomes" id="UP000029507"/>
    </source>
</evidence>
<sequence length="268" mass="29852">MPFWSFKNASEPDQDVELRIEGEIVSDDDAWIYEWFGIPAATPNAFRQALAEHQGKNITVWIDSWGGDVFAAAGIYNAMKEHKGKVTAKIDGKAVSAASVIAMAADEVLMSPASILMIHNPWSSASGEAKDMRHTADVLDEVKETIVNAYQTKTSLSRNKISRLMDEETWMSARKAMADGFADGMLYAQVAPEEEPVQNAYSFSRLAIVNSANTAMQRFFEQWQKLQTKNEAAVPEKTGDSPANSRMLTIQQRVSLREKVNVHGRYTR</sequence>
<dbReference type="Pfam" id="PF00574">
    <property type="entry name" value="CLP_protease"/>
    <property type="match status" value="1"/>
</dbReference>
<dbReference type="NCBIfam" id="NF045542">
    <property type="entry name" value="Clp_rel_HeadMat"/>
    <property type="match status" value="1"/>
</dbReference>
<dbReference type="CDD" id="cd07016">
    <property type="entry name" value="S14_ClpP_1"/>
    <property type="match status" value="1"/>
</dbReference>
<dbReference type="KEGG" id="pste:PSTEL_09635"/>
<dbReference type="GO" id="GO:0006515">
    <property type="term" value="P:protein quality control for misfolded or incompletely synthesized proteins"/>
    <property type="evidence" value="ECO:0007669"/>
    <property type="project" value="TreeGrafter"/>
</dbReference>
<evidence type="ECO:0000256" key="3">
    <source>
        <dbReference type="ARBA" id="ARBA00022670"/>
    </source>
</evidence>
<dbReference type="Gene3D" id="3.90.226.10">
    <property type="entry name" value="2-enoyl-CoA Hydratase, Chain A, domain 1"/>
    <property type="match status" value="1"/>
</dbReference>
<dbReference type="InterPro" id="IPR029045">
    <property type="entry name" value="ClpP/crotonase-like_dom_sf"/>
</dbReference>
<dbReference type="RefSeq" id="WP_038694752.1">
    <property type="nucleotide sequence ID" value="NZ_CP009286.1"/>
</dbReference>
<dbReference type="AlphaFoldDB" id="A0A089LQY6"/>
<accession>A0A089LQY6</accession>
<evidence type="ECO:0000256" key="4">
    <source>
        <dbReference type="ARBA" id="ARBA00022801"/>
    </source>
</evidence>
<dbReference type="PRINTS" id="PR00127">
    <property type="entry name" value="CLPPROTEASEP"/>
</dbReference>
<dbReference type="GO" id="GO:0009368">
    <property type="term" value="C:endopeptidase Clp complex"/>
    <property type="evidence" value="ECO:0007669"/>
    <property type="project" value="TreeGrafter"/>
</dbReference>
<dbReference type="OrthoDB" id="9806592at2"/>
<evidence type="ECO:0000256" key="6">
    <source>
        <dbReference type="RuleBase" id="RU003567"/>
    </source>
</evidence>
<dbReference type="EMBL" id="CP009286">
    <property type="protein sequence ID" value="AIQ63307.1"/>
    <property type="molecule type" value="Genomic_DNA"/>
</dbReference>
<dbReference type="GO" id="GO:0004176">
    <property type="term" value="F:ATP-dependent peptidase activity"/>
    <property type="evidence" value="ECO:0007669"/>
    <property type="project" value="InterPro"/>
</dbReference>
<dbReference type="PANTHER" id="PTHR10381:SF70">
    <property type="entry name" value="ATP-DEPENDENT CLP PROTEASE PROTEOLYTIC SUBUNIT"/>
    <property type="match status" value="1"/>
</dbReference>
<dbReference type="InterPro" id="IPR023562">
    <property type="entry name" value="ClpP/TepA"/>
</dbReference>
<dbReference type="GO" id="GO:0004252">
    <property type="term" value="F:serine-type endopeptidase activity"/>
    <property type="evidence" value="ECO:0007669"/>
    <property type="project" value="InterPro"/>
</dbReference>
<dbReference type="GO" id="GO:0051117">
    <property type="term" value="F:ATPase binding"/>
    <property type="evidence" value="ECO:0007669"/>
    <property type="project" value="TreeGrafter"/>
</dbReference>
<gene>
    <name evidence="7" type="ORF">PSTEL_09635</name>
</gene>
<dbReference type="InterPro" id="IPR001907">
    <property type="entry name" value="ClpP"/>
</dbReference>
<dbReference type="STRING" id="169760.PSTEL_09635"/>
<dbReference type="PANTHER" id="PTHR10381">
    <property type="entry name" value="ATP-DEPENDENT CLP PROTEASE PROTEOLYTIC SUBUNIT"/>
    <property type="match status" value="1"/>
</dbReference>
<reference evidence="7 8" key="1">
    <citation type="submission" date="2014-08" db="EMBL/GenBank/DDBJ databases">
        <title>Comparative genomics of the Paenibacillus odorifer group.</title>
        <authorList>
            <person name="den Bakker H.C."/>
            <person name="Tsai Y.-C."/>
            <person name="Martin N."/>
            <person name="Korlach J."/>
            <person name="Wiedmann M."/>
        </authorList>
    </citation>
    <scope>NUCLEOTIDE SEQUENCE [LARGE SCALE GENOMIC DNA]</scope>
    <source>
        <strain evidence="7 8">DSM 14472</strain>
    </source>
</reference>
<dbReference type="SUPFAM" id="SSF52096">
    <property type="entry name" value="ClpP/crotonase"/>
    <property type="match status" value="1"/>
</dbReference>
<name>A0A089LQY6_9BACL</name>
<keyword evidence="4" id="KW-0378">Hydrolase</keyword>
<evidence type="ECO:0000256" key="5">
    <source>
        <dbReference type="ARBA" id="ARBA00022825"/>
    </source>
</evidence>
<proteinExistence type="inferred from homology"/>
<evidence type="ECO:0000313" key="7">
    <source>
        <dbReference type="EMBL" id="AIQ63307.1"/>
    </source>
</evidence>
<organism evidence="7 8">
    <name type="scientific">Paenibacillus stellifer</name>
    <dbReference type="NCBI Taxonomy" id="169760"/>
    <lineage>
        <taxon>Bacteria</taxon>
        <taxon>Bacillati</taxon>
        <taxon>Bacillota</taxon>
        <taxon>Bacilli</taxon>
        <taxon>Bacillales</taxon>
        <taxon>Paenibacillaceae</taxon>
        <taxon>Paenibacillus</taxon>
    </lineage>
</organism>
<dbReference type="HOGENOM" id="CLU_052762_2_0_9"/>
<evidence type="ECO:0000256" key="2">
    <source>
        <dbReference type="ARBA" id="ARBA00022490"/>
    </source>
</evidence>
<dbReference type="Proteomes" id="UP000029507">
    <property type="component" value="Chromosome"/>
</dbReference>